<dbReference type="AlphaFoldDB" id="A0A8T3AJ58"/>
<sequence length="56" mass="6344">MEFFKGQTGRSLRLYTSTQASCRKAFRKIEMTKEAVLGDGLVFPPARSYCFLCSSE</sequence>
<comment type="caution">
    <text evidence="1">The sequence shown here is derived from an EMBL/GenBank/DDBJ whole genome shotgun (WGS) entry which is preliminary data.</text>
</comment>
<keyword evidence="2" id="KW-1185">Reference proteome</keyword>
<accession>A0A8T3AJ58</accession>
<evidence type="ECO:0000313" key="2">
    <source>
        <dbReference type="Proteomes" id="UP000829196"/>
    </source>
</evidence>
<gene>
    <name evidence="1" type="ORF">KFK09_022358</name>
</gene>
<reference evidence="1" key="1">
    <citation type="journal article" date="2022" name="Front. Genet.">
        <title>Chromosome-Scale Assembly of the Dendrobium nobile Genome Provides Insights Into the Molecular Mechanism of the Biosynthesis of the Medicinal Active Ingredient of Dendrobium.</title>
        <authorList>
            <person name="Xu Q."/>
            <person name="Niu S.-C."/>
            <person name="Li K.-L."/>
            <person name="Zheng P.-J."/>
            <person name="Zhang X.-J."/>
            <person name="Jia Y."/>
            <person name="Liu Y."/>
            <person name="Niu Y.-X."/>
            <person name="Yu L.-H."/>
            <person name="Chen D.-F."/>
            <person name="Zhang G.-Q."/>
        </authorList>
    </citation>
    <scope>NUCLEOTIDE SEQUENCE</scope>
    <source>
        <tissue evidence="1">Leaf</tissue>
    </source>
</reference>
<evidence type="ECO:0000313" key="1">
    <source>
        <dbReference type="EMBL" id="KAI0496051.1"/>
    </source>
</evidence>
<dbReference type="Proteomes" id="UP000829196">
    <property type="component" value="Unassembled WGS sequence"/>
</dbReference>
<dbReference type="EMBL" id="JAGYWB010000016">
    <property type="protein sequence ID" value="KAI0496051.1"/>
    <property type="molecule type" value="Genomic_DNA"/>
</dbReference>
<name>A0A8T3AJ58_DENNO</name>
<organism evidence="1 2">
    <name type="scientific">Dendrobium nobile</name>
    <name type="common">Orchid</name>
    <dbReference type="NCBI Taxonomy" id="94219"/>
    <lineage>
        <taxon>Eukaryota</taxon>
        <taxon>Viridiplantae</taxon>
        <taxon>Streptophyta</taxon>
        <taxon>Embryophyta</taxon>
        <taxon>Tracheophyta</taxon>
        <taxon>Spermatophyta</taxon>
        <taxon>Magnoliopsida</taxon>
        <taxon>Liliopsida</taxon>
        <taxon>Asparagales</taxon>
        <taxon>Orchidaceae</taxon>
        <taxon>Epidendroideae</taxon>
        <taxon>Malaxideae</taxon>
        <taxon>Dendrobiinae</taxon>
        <taxon>Dendrobium</taxon>
    </lineage>
</organism>
<proteinExistence type="predicted"/>
<protein>
    <submittedName>
        <fullName evidence="1">Uncharacterized protein</fullName>
    </submittedName>
</protein>